<organism evidence="2">
    <name type="scientific">Ignisphaera aggregans</name>
    <dbReference type="NCBI Taxonomy" id="334771"/>
    <lineage>
        <taxon>Archaea</taxon>
        <taxon>Thermoproteota</taxon>
        <taxon>Thermoprotei</taxon>
        <taxon>Desulfurococcales</taxon>
        <taxon>Desulfurococcaceae</taxon>
        <taxon>Ignisphaera</taxon>
    </lineage>
</organism>
<sequence length="170" mass="19236">MNRFRVLKRSTHNVFSLALCLWVSKLLHIEPVIISVFLSLMLTVFINWFIDSVAGHKGFRRTPYTHSILGALIISLLLSLGIYAITLLLGILMSMALLTKLIALALTSAFSHLLLDIFTANGIALLWPFKKRRFLIIGMRYDDPMLNAIIISLSILIIFIYMLSLYGIIL</sequence>
<evidence type="ECO:0000313" key="2">
    <source>
        <dbReference type="EMBL" id="HEM66619.1"/>
    </source>
</evidence>
<dbReference type="Pfam" id="PF04307">
    <property type="entry name" value="YdjM"/>
    <property type="match status" value="1"/>
</dbReference>
<dbReference type="AlphaFoldDB" id="A0A7J2U235"/>
<accession>A0A7J2U235</accession>
<dbReference type="InterPro" id="IPR007404">
    <property type="entry name" value="YdjM-like"/>
</dbReference>
<comment type="caution">
    <text evidence="2">The sequence shown here is derived from an EMBL/GenBank/DDBJ whole genome shotgun (WGS) entry which is preliminary data.</text>
</comment>
<feature type="transmembrane region" description="Helical" evidence="1">
    <location>
        <begin position="32"/>
        <end position="50"/>
    </location>
</feature>
<evidence type="ECO:0000256" key="1">
    <source>
        <dbReference type="SAM" id="Phobius"/>
    </source>
</evidence>
<feature type="transmembrane region" description="Helical" evidence="1">
    <location>
        <begin position="71"/>
        <end position="95"/>
    </location>
</feature>
<name>A0A7J2U235_9CREN</name>
<keyword evidence="1" id="KW-0812">Transmembrane</keyword>
<keyword evidence="1" id="KW-1133">Transmembrane helix</keyword>
<gene>
    <name evidence="2" type="ORF">ENO26_03470</name>
</gene>
<dbReference type="EMBL" id="DSEU01000022">
    <property type="protein sequence ID" value="HEM66619.1"/>
    <property type="molecule type" value="Genomic_DNA"/>
</dbReference>
<feature type="transmembrane region" description="Helical" evidence="1">
    <location>
        <begin position="101"/>
        <end position="127"/>
    </location>
</feature>
<reference evidence="2" key="1">
    <citation type="journal article" date="2020" name="mSystems">
        <title>Genome- and Community-Level Interaction Insights into Carbon Utilization and Element Cycling Functions of Hydrothermarchaeota in Hydrothermal Sediment.</title>
        <authorList>
            <person name="Zhou Z."/>
            <person name="Liu Y."/>
            <person name="Xu W."/>
            <person name="Pan J."/>
            <person name="Luo Z.H."/>
            <person name="Li M."/>
        </authorList>
    </citation>
    <scope>NUCLEOTIDE SEQUENCE [LARGE SCALE GENOMIC DNA]</scope>
    <source>
        <strain evidence="2">SpSt-125</strain>
    </source>
</reference>
<feature type="transmembrane region" description="Helical" evidence="1">
    <location>
        <begin position="148"/>
        <end position="169"/>
    </location>
</feature>
<evidence type="ECO:0008006" key="3">
    <source>
        <dbReference type="Google" id="ProtNLM"/>
    </source>
</evidence>
<proteinExistence type="predicted"/>
<protein>
    <recommendedName>
        <fullName evidence="3">Metal-dependent hydrolase</fullName>
    </recommendedName>
</protein>
<keyword evidence="1" id="KW-0472">Membrane</keyword>